<reference evidence="3" key="1">
    <citation type="submission" date="2016-02" db="EMBL/GenBank/DDBJ databases">
        <title>Comparative genomics of biotechnologically important yeasts.</title>
        <authorList>
            <consortium name="DOE Joint Genome Institute"/>
            <person name="Riley R."/>
            <person name="Haridas S."/>
            <person name="Wolfe K.H."/>
            <person name="Lopes M.R."/>
            <person name="Hittinger C.T."/>
            <person name="Goker M."/>
            <person name="Salamov A."/>
            <person name="Wisecaver J."/>
            <person name="Long T.M."/>
            <person name="Aerts A.L."/>
            <person name="Barry K."/>
            <person name="Choi C."/>
            <person name="Clum A."/>
            <person name="Coughlan A.Y."/>
            <person name="Deshpande S."/>
            <person name="Douglass A.P."/>
            <person name="Hanson S.J."/>
            <person name="Klenk H.-P."/>
            <person name="Labutti K."/>
            <person name="Lapidus A."/>
            <person name="Lindquist E."/>
            <person name="Lipzen A."/>
            <person name="Meier-Kolthoff J.P."/>
            <person name="Ohm R.A."/>
            <person name="Otillar R.P."/>
            <person name="Pangilinan J."/>
            <person name="Peng Y."/>
            <person name="Rokas A."/>
            <person name="Rosa C.A."/>
            <person name="Scheuner C."/>
            <person name="Sibirny A.A."/>
            <person name="Slot J.C."/>
            <person name="Stielow J.B."/>
            <person name="Sun H."/>
            <person name="Kurtzman C.P."/>
            <person name="Blackwell M."/>
            <person name="Jeffries T.W."/>
            <person name="Grigoriev I.V."/>
        </authorList>
    </citation>
    <scope>NUCLEOTIDE SEQUENCE [LARGE SCALE GENOMIC DNA]</scope>
    <source>
        <strain evidence="3">NRRL Y-17796</strain>
    </source>
</reference>
<dbReference type="AlphaFoldDB" id="A0A1E4TMG7"/>
<dbReference type="CDD" id="cd02440">
    <property type="entry name" value="AdoMet_MTases"/>
    <property type="match status" value="1"/>
</dbReference>
<evidence type="ECO:0000313" key="3">
    <source>
        <dbReference type="Proteomes" id="UP000095023"/>
    </source>
</evidence>
<sequence length="744" mass="85127">MFLISFLSLLIVHVKTILLFSYGCFVKPLIGGSSSKGSYNQQQMLESFYSVQADIYDASRARLLKGREDMLRILASHLQQKRDLIWIDIGAGTGLNADSMNKILPLKTHFKAVYLVDLSPSLCQVAQRKYRHYDNVHIICADACSFSIDDFEQTSAHLITFAYSISMIPAFYAAIEHALLNFLHPSGMLGVVDFGVQKPSNAIDRVDVVGGMRNRAQNWIMRTFWYTWFDIDNVHLDPARRDYLEYRCGTIKSLNCKNHFWYGINIPYYIWIGTQARTNPELLWRLNSLACESPYLAPPSELDSSSTQNNSLIPVSKGLEAAQRNQERGLPYPSLFYQKEVWRVYYDELDPLNRQFKDQYIYAFTWEDPREDQAILNMNSNDVVLAITSGGDNLLDYALIPNPPRRIHGVDLNPCQGHLAELKLAALRSLSYDQVWSLFGAGKSEEFRDLLLDKLSPHLSSQAMQYWFENGPSFFHNDGLYYQSGNTRWALKLCRAVAKYTGMEDNIDRLCSCETLEEQKMLWQETIRPMLFNKVVTRLIISNPIFLWKAAGVPMNQADLIDSSLLQYIIDTLDPVIERSLVSKDNYFYYLTLKGHYAHDNCPNYLKEESYDTLHKEDSPLDRIRLHTDTLVNVSERLASKSLSIAIIMDHMDWFHPKGQDAISEIKALYSALRPSGCVMLRSASTKPWYIETFEENGFKCEAAAVRLPGESIDRVNMYASTWLCKKPETGESRISSISLADSS</sequence>
<evidence type="ECO:0000313" key="2">
    <source>
        <dbReference type="EMBL" id="ODV92944.1"/>
    </source>
</evidence>
<protein>
    <recommendedName>
        <fullName evidence="1">Methyltransferase domain-containing protein</fullName>
    </recommendedName>
</protein>
<dbReference type="Pfam" id="PF13649">
    <property type="entry name" value="Methyltransf_25"/>
    <property type="match status" value="1"/>
</dbReference>
<feature type="domain" description="Methyltransferase" evidence="1">
    <location>
        <begin position="88"/>
        <end position="178"/>
    </location>
</feature>
<dbReference type="Pfam" id="PF11899">
    <property type="entry name" value="DUF3419"/>
    <property type="match status" value="1"/>
</dbReference>
<dbReference type="SUPFAM" id="SSF53335">
    <property type="entry name" value="S-adenosyl-L-methionine-dependent methyltransferases"/>
    <property type="match status" value="1"/>
</dbReference>
<dbReference type="Proteomes" id="UP000095023">
    <property type="component" value="Unassembled WGS sequence"/>
</dbReference>
<gene>
    <name evidence="2" type="ORF">CANCADRAFT_95592</name>
</gene>
<proteinExistence type="predicted"/>
<keyword evidence="3" id="KW-1185">Reference proteome</keyword>
<name>A0A1E4TMG7_9ASCO</name>
<dbReference type="InterPro" id="IPR041698">
    <property type="entry name" value="Methyltransf_25"/>
</dbReference>
<organism evidence="2 3">
    <name type="scientific">Tortispora caseinolytica NRRL Y-17796</name>
    <dbReference type="NCBI Taxonomy" id="767744"/>
    <lineage>
        <taxon>Eukaryota</taxon>
        <taxon>Fungi</taxon>
        <taxon>Dikarya</taxon>
        <taxon>Ascomycota</taxon>
        <taxon>Saccharomycotina</taxon>
        <taxon>Trigonopsidomycetes</taxon>
        <taxon>Trigonopsidales</taxon>
        <taxon>Trigonopsidaceae</taxon>
        <taxon>Tortispora</taxon>
    </lineage>
</organism>
<dbReference type="OrthoDB" id="10253390at2759"/>
<dbReference type="PANTHER" id="PTHR47473">
    <property type="entry name" value="BTA1P"/>
    <property type="match status" value="1"/>
</dbReference>
<dbReference type="PANTHER" id="PTHR47473:SF1">
    <property type="entry name" value="METHYLTRANSFERASE DOMAIN-CONTAINING PROTEIN"/>
    <property type="match status" value="1"/>
</dbReference>
<dbReference type="EMBL" id="KV453841">
    <property type="protein sequence ID" value="ODV92944.1"/>
    <property type="molecule type" value="Genomic_DNA"/>
</dbReference>
<dbReference type="InterPro" id="IPR029063">
    <property type="entry name" value="SAM-dependent_MTases_sf"/>
</dbReference>
<dbReference type="InterPro" id="IPR021829">
    <property type="entry name" value="DUF3419"/>
</dbReference>
<accession>A0A1E4TMG7</accession>
<dbReference type="Gene3D" id="3.40.50.150">
    <property type="entry name" value="Vaccinia Virus protein VP39"/>
    <property type="match status" value="1"/>
</dbReference>
<evidence type="ECO:0000259" key="1">
    <source>
        <dbReference type="Pfam" id="PF13649"/>
    </source>
</evidence>